<dbReference type="PANTHER" id="PTHR33406">
    <property type="entry name" value="MEMBRANE PROTEIN MJ1562-RELATED"/>
    <property type="match status" value="1"/>
</dbReference>
<feature type="transmembrane region" description="Helical" evidence="7">
    <location>
        <begin position="229"/>
        <end position="250"/>
    </location>
</feature>
<keyword evidence="3" id="KW-1003">Cell membrane</keyword>
<evidence type="ECO:0000256" key="2">
    <source>
        <dbReference type="ARBA" id="ARBA00010157"/>
    </source>
</evidence>
<keyword evidence="6 7" id="KW-0472">Membrane</keyword>
<protein>
    <submittedName>
        <fullName evidence="9">MMPL family transporter</fullName>
    </submittedName>
</protein>
<feature type="domain" description="SSD" evidence="8">
    <location>
        <begin position="205"/>
        <end position="330"/>
    </location>
</feature>
<evidence type="ECO:0000313" key="10">
    <source>
        <dbReference type="Proteomes" id="UP000460435"/>
    </source>
</evidence>
<comment type="similarity">
    <text evidence="2">Belongs to the resistance-nodulation-cell division (RND) (TC 2.A.6) family. MmpL subfamily.</text>
</comment>
<feature type="transmembrane region" description="Helical" evidence="7">
    <location>
        <begin position="537"/>
        <end position="557"/>
    </location>
</feature>
<dbReference type="Gene3D" id="1.20.1640.10">
    <property type="entry name" value="Multidrug efflux transporter AcrB transmembrane domain"/>
    <property type="match status" value="2"/>
</dbReference>
<feature type="transmembrane region" description="Helical" evidence="7">
    <location>
        <begin position="564"/>
        <end position="586"/>
    </location>
</feature>
<dbReference type="AlphaFoldDB" id="A0A7K3MAF3"/>
<evidence type="ECO:0000256" key="6">
    <source>
        <dbReference type="ARBA" id="ARBA00023136"/>
    </source>
</evidence>
<dbReference type="InterPro" id="IPR050545">
    <property type="entry name" value="Mycobact_MmpL"/>
</dbReference>
<dbReference type="InterPro" id="IPR000731">
    <property type="entry name" value="SSD"/>
</dbReference>
<dbReference type="SUPFAM" id="SSF82866">
    <property type="entry name" value="Multidrug efflux transporter AcrB transmembrane domain"/>
    <property type="match status" value="2"/>
</dbReference>
<keyword evidence="5 7" id="KW-1133">Transmembrane helix</keyword>
<feature type="transmembrane region" description="Helical" evidence="7">
    <location>
        <begin position="606"/>
        <end position="629"/>
    </location>
</feature>
<evidence type="ECO:0000259" key="8">
    <source>
        <dbReference type="PROSITE" id="PS50156"/>
    </source>
</evidence>
<evidence type="ECO:0000256" key="3">
    <source>
        <dbReference type="ARBA" id="ARBA00022475"/>
    </source>
</evidence>
<organism evidence="9 10">
    <name type="scientific">Phytoactinopolyspora mesophila</name>
    <dbReference type="NCBI Taxonomy" id="2650750"/>
    <lineage>
        <taxon>Bacteria</taxon>
        <taxon>Bacillati</taxon>
        <taxon>Actinomycetota</taxon>
        <taxon>Actinomycetes</taxon>
        <taxon>Jiangellales</taxon>
        <taxon>Jiangellaceae</taxon>
        <taxon>Phytoactinopolyspora</taxon>
    </lineage>
</organism>
<keyword evidence="4 7" id="KW-0812">Transmembrane</keyword>
<proteinExistence type="inferred from homology"/>
<evidence type="ECO:0000256" key="1">
    <source>
        <dbReference type="ARBA" id="ARBA00004651"/>
    </source>
</evidence>
<feature type="transmembrane region" description="Helical" evidence="7">
    <location>
        <begin position="650"/>
        <end position="670"/>
    </location>
</feature>
<dbReference type="PROSITE" id="PS50156">
    <property type="entry name" value="SSD"/>
    <property type="match status" value="1"/>
</dbReference>
<evidence type="ECO:0000256" key="7">
    <source>
        <dbReference type="SAM" id="Phobius"/>
    </source>
</evidence>
<dbReference type="PANTHER" id="PTHR33406:SF11">
    <property type="entry name" value="MEMBRANE PROTEIN SCO6666-RELATED"/>
    <property type="match status" value="1"/>
</dbReference>
<evidence type="ECO:0000256" key="5">
    <source>
        <dbReference type="ARBA" id="ARBA00022989"/>
    </source>
</evidence>
<sequence length="741" mass="78447">MLARLAALVMRRRRAVLVTVVMLALIGGASGSTLFDRLSAGGWNDPNAESGQAADILEDVFGQGQPNLVLLVSSPDGVDEPAAASAGTRLSERLAAEPGVGDVASYWLSGQAPQMRNADGDKALILANIEGDATTVDNRLVDLIADYGGDWDGLHIQIGGYAMFEHELTEQSERDIIKAELLVFPVTMLALVLIFGSVVAATLPLAVAMVTVLLGMGVMWVLADVTSLSVLAVNVVTLLGLGLAIDYSLLMVNRYREELRGGRGVAEAISMTMRTAGRTVVFSAVTVAIALSVLAWFPLAALRSVSYAGIATALLAGFASLTVLPALFAVLGHRVDRGRVFRRRARRRGEPDGEQAVENGFWHRLATVVMRRPLPIASIVAVFLLLLGAPFLNLKLGEVDERTMPESAESRQVATAIRTEFGSGEQNALQVVMPEATSDAGVIAGYGAELSGFDGVARVDTATGSYVGGGEAVPAGPMHEQFARGDAVYFSVVPAAGEPEDAQRLVDEIRAAPAPFQTLVGGQPAITVDGNDALTTWLPYSLATLAVVMVILLFLLTGSVVLPFLAMALSLLSLTATFGALVWIFQEGNLSGLLGFTVTGSLPGTVPVMLFAVAFGLAMDYQVFMLSRIREEYERTGENTRAVALGLERIGRIVTAAAVLISIVFLAFLISDITLMKAFGLGLPLAVLLDATLVRGALLPASMKLLGRATWWAPAPLRRFHARFGLREGDPVTSSPLRRTG</sequence>
<accession>A0A7K3MAF3</accession>
<feature type="transmembrane region" description="Helical" evidence="7">
    <location>
        <begin position="205"/>
        <end position="223"/>
    </location>
</feature>
<name>A0A7K3MAF3_9ACTN</name>
<feature type="transmembrane region" description="Helical" evidence="7">
    <location>
        <begin position="181"/>
        <end position="200"/>
    </location>
</feature>
<gene>
    <name evidence="9" type="ORF">F7O44_24755</name>
</gene>
<dbReference type="EMBL" id="WLZY01000011">
    <property type="protein sequence ID" value="NDL60289.1"/>
    <property type="molecule type" value="Genomic_DNA"/>
</dbReference>
<feature type="transmembrane region" description="Helical" evidence="7">
    <location>
        <begin position="305"/>
        <end position="332"/>
    </location>
</feature>
<evidence type="ECO:0000256" key="4">
    <source>
        <dbReference type="ARBA" id="ARBA00022692"/>
    </source>
</evidence>
<keyword evidence="10" id="KW-1185">Reference proteome</keyword>
<reference evidence="9 10" key="1">
    <citation type="submission" date="2019-11" db="EMBL/GenBank/DDBJ databases">
        <authorList>
            <person name="Li X.-J."/>
            <person name="Feng X.-M."/>
        </authorList>
    </citation>
    <scope>NUCLEOTIDE SEQUENCE [LARGE SCALE GENOMIC DNA]</scope>
    <source>
        <strain evidence="9 10">XMNu-373</strain>
    </source>
</reference>
<dbReference type="GO" id="GO:0005886">
    <property type="term" value="C:plasma membrane"/>
    <property type="evidence" value="ECO:0007669"/>
    <property type="project" value="UniProtKB-SubCell"/>
</dbReference>
<comment type="caution">
    <text evidence="9">The sequence shown here is derived from an EMBL/GenBank/DDBJ whole genome shotgun (WGS) entry which is preliminary data.</text>
</comment>
<comment type="subcellular location">
    <subcellularLocation>
        <location evidence="1">Cell membrane</location>
        <topology evidence="1">Multi-pass membrane protein</topology>
    </subcellularLocation>
</comment>
<evidence type="ECO:0000313" key="9">
    <source>
        <dbReference type="EMBL" id="NDL60289.1"/>
    </source>
</evidence>
<dbReference type="Pfam" id="PF03176">
    <property type="entry name" value="MMPL"/>
    <property type="match status" value="2"/>
</dbReference>
<feature type="transmembrane region" description="Helical" evidence="7">
    <location>
        <begin position="280"/>
        <end position="299"/>
    </location>
</feature>
<feature type="transmembrane region" description="Helical" evidence="7">
    <location>
        <begin position="374"/>
        <end position="392"/>
    </location>
</feature>
<dbReference type="Proteomes" id="UP000460435">
    <property type="component" value="Unassembled WGS sequence"/>
</dbReference>
<dbReference type="InterPro" id="IPR004869">
    <property type="entry name" value="MMPL_dom"/>
</dbReference>